<comment type="caution">
    <text evidence="2">The sequence shown here is derived from an EMBL/GenBank/DDBJ whole genome shotgun (WGS) entry which is preliminary data.</text>
</comment>
<gene>
    <name evidence="2" type="ORF">IAB67_09260</name>
</gene>
<evidence type="ECO:0000313" key="2">
    <source>
        <dbReference type="EMBL" id="HIU44470.1"/>
    </source>
</evidence>
<dbReference type="PANTHER" id="PTHR41373:SF1">
    <property type="entry name" value="PHOSPHATIDYLGLYCEROL LYSYLTRANSFERASE C-TERMINAL DOMAIN-CONTAINING PROTEIN"/>
    <property type="match status" value="1"/>
</dbReference>
<proteinExistence type="predicted"/>
<dbReference type="Gene3D" id="3.40.630.30">
    <property type="match status" value="1"/>
</dbReference>
<dbReference type="Pfam" id="PF09924">
    <property type="entry name" value="LPG_synthase_C"/>
    <property type="match status" value="1"/>
</dbReference>
<sequence length="307" mass="34991">MSDFIGHLLSRYGFQAFEASDRTKFLGYGADTEIFDVSFTNFYSWNEQFRYVYKMMDGVIAVAYTGLDGQAACILLPDGSAGLKDAVGEMYHIFSVEGRPLRFEYVPEEWLPLYHACGFEVRESWSRDWSDYIYDVAELIDLAGNHNKFKRREIAAFQGQGETGFTPLTRETMDVALDVFDRWCSGYDCNHCVFGCERRAFARLADIWEEQFYGGVAWLDGQPVAFAVAETLNDCACYLFQKNAARTNGLTCFLHYNCAMLPGHPAHMNWCEDMGLAGLRANKLKYRPCTLLKKYSLEITGPLADKR</sequence>
<feature type="domain" description="Phosphatidylglycerol lysyltransferase C-terminal" evidence="1">
    <location>
        <begin position="37"/>
        <end position="296"/>
    </location>
</feature>
<reference evidence="2" key="2">
    <citation type="journal article" date="2021" name="PeerJ">
        <title>Extensive microbial diversity within the chicken gut microbiome revealed by metagenomics and culture.</title>
        <authorList>
            <person name="Gilroy R."/>
            <person name="Ravi A."/>
            <person name="Getino M."/>
            <person name="Pursley I."/>
            <person name="Horton D.L."/>
            <person name="Alikhan N.F."/>
            <person name="Baker D."/>
            <person name="Gharbi K."/>
            <person name="Hall N."/>
            <person name="Watson M."/>
            <person name="Adriaenssens E.M."/>
            <person name="Foster-Nyarko E."/>
            <person name="Jarju S."/>
            <person name="Secka A."/>
            <person name="Antonio M."/>
            <person name="Oren A."/>
            <person name="Chaudhuri R.R."/>
            <person name="La Ragione R."/>
            <person name="Hildebrand F."/>
            <person name="Pallen M.J."/>
        </authorList>
    </citation>
    <scope>NUCLEOTIDE SEQUENCE</scope>
    <source>
        <strain evidence="2">CHK191-8634</strain>
    </source>
</reference>
<dbReference type="InterPro" id="IPR016181">
    <property type="entry name" value="Acyl_CoA_acyltransferase"/>
</dbReference>
<dbReference type="InterPro" id="IPR024320">
    <property type="entry name" value="LPG_synthase_C"/>
</dbReference>
<dbReference type="InterPro" id="IPR016732">
    <property type="entry name" value="UCP018688"/>
</dbReference>
<name>A0A9D1LMA0_9CLOT</name>
<dbReference type="Proteomes" id="UP000824073">
    <property type="component" value="Unassembled WGS sequence"/>
</dbReference>
<evidence type="ECO:0000313" key="3">
    <source>
        <dbReference type="Proteomes" id="UP000824073"/>
    </source>
</evidence>
<dbReference type="PANTHER" id="PTHR41373">
    <property type="entry name" value="DUF2156 DOMAIN-CONTAINING PROTEIN"/>
    <property type="match status" value="1"/>
</dbReference>
<reference evidence="2" key="1">
    <citation type="submission" date="2020-10" db="EMBL/GenBank/DDBJ databases">
        <authorList>
            <person name="Gilroy R."/>
        </authorList>
    </citation>
    <scope>NUCLEOTIDE SEQUENCE</scope>
    <source>
        <strain evidence="2">CHK191-8634</strain>
    </source>
</reference>
<accession>A0A9D1LMA0</accession>
<protein>
    <submittedName>
        <fullName evidence="2">DUF2156 domain-containing protein</fullName>
    </submittedName>
</protein>
<dbReference type="AlphaFoldDB" id="A0A9D1LMA0"/>
<organism evidence="2 3">
    <name type="scientific">Candidatus Ventrousia excrementavium</name>
    <dbReference type="NCBI Taxonomy" id="2840961"/>
    <lineage>
        <taxon>Bacteria</taxon>
        <taxon>Bacillati</taxon>
        <taxon>Bacillota</taxon>
        <taxon>Clostridia</taxon>
        <taxon>Eubacteriales</taxon>
        <taxon>Clostridiaceae</taxon>
        <taxon>Clostridiaceae incertae sedis</taxon>
        <taxon>Candidatus Ventrousia</taxon>
    </lineage>
</organism>
<evidence type="ECO:0000259" key="1">
    <source>
        <dbReference type="Pfam" id="PF09924"/>
    </source>
</evidence>
<dbReference type="EMBL" id="DVMR01000067">
    <property type="protein sequence ID" value="HIU44470.1"/>
    <property type="molecule type" value="Genomic_DNA"/>
</dbReference>
<dbReference type="SUPFAM" id="SSF55729">
    <property type="entry name" value="Acyl-CoA N-acyltransferases (Nat)"/>
    <property type="match status" value="2"/>
</dbReference>